<evidence type="ECO:0000313" key="2">
    <source>
        <dbReference type="EMBL" id="EGO24039.1"/>
    </source>
</evidence>
<protein>
    <submittedName>
        <fullName evidence="2">Uncharacterized protein</fullName>
    </submittedName>
</protein>
<proteinExistence type="predicted"/>
<feature type="transmembrane region" description="Helical" evidence="1">
    <location>
        <begin position="52"/>
        <end position="70"/>
    </location>
</feature>
<dbReference type="RefSeq" id="XP_007319801.1">
    <property type="nucleotide sequence ID" value="XM_007319739.1"/>
</dbReference>
<feature type="transmembrane region" description="Helical" evidence="1">
    <location>
        <begin position="99"/>
        <end position="120"/>
    </location>
</feature>
<dbReference type="Proteomes" id="UP000008064">
    <property type="component" value="Unassembled WGS sequence"/>
</dbReference>
<keyword evidence="1" id="KW-1133">Transmembrane helix</keyword>
<keyword evidence="1" id="KW-0812">Transmembrane</keyword>
<dbReference type="KEGG" id="sla:SERLADRAFT_416268"/>
<keyword evidence="1" id="KW-0472">Membrane</keyword>
<feature type="transmembrane region" description="Helical" evidence="1">
    <location>
        <begin position="209"/>
        <end position="231"/>
    </location>
</feature>
<name>F8NZR8_SERL9</name>
<dbReference type="HOGENOM" id="CLU_044614_0_0_1"/>
<evidence type="ECO:0000256" key="1">
    <source>
        <dbReference type="SAM" id="Phobius"/>
    </source>
</evidence>
<feature type="transmembrane region" description="Helical" evidence="1">
    <location>
        <begin position="132"/>
        <end position="152"/>
    </location>
</feature>
<feature type="transmembrane region" description="Helical" evidence="1">
    <location>
        <begin position="164"/>
        <end position="189"/>
    </location>
</feature>
<dbReference type="EMBL" id="GL945435">
    <property type="protein sequence ID" value="EGO24039.1"/>
    <property type="molecule type" value="Genomic_DNA"/>
</dbReference>
<gene>
    <name evidence="2" type="ORF">SERLADRAFT_416268</name>
</gene>
<reference evidence="2" key="1">
    <citation type="submission" date="2011-04" db="EMBL/GenBank/DDBJ databases">
        <title>Evolution of plant cell wall degrading machinery underlies the functional diversity of forest fungi.</title>
        <authorList>
            <consortium name="US DOE Joint Genome Institute (JGI-PGF)"/>
            <person name="Eastwood D.C."/>
            <person name="Floudas D."/>
            <person name="Binder M."/>
            <person name="Majcherczyk A."/>
            <person name="Schneider P."/>
            <person name="Aerts A."/>
            <person name="Asiegbu F.O."/>
            <person name="Baker S.E."/>
            <person name="Barry K."/>
            <person name="Bendiksby M."/>
            <person name="Blumentritt M."/>
            <person name="Coutinho P.M."/>
            <person name="Cullen D."/>
            <person name="Cullen D."/>
            <person name="Gathman A."/>
            <person name="Goodell B."/>
            <person name="Henrissat B."/>
            <person name="Ihrmark K."/>
            <person name="Kauserud H."/>
            <person name="Kohler A."/>
            <person name="LaButti K."/>
            <person name="Lapidus A."/>
            <person name="Lavin J.L."/>
            <person name="Lee Y.-H."/>
            <person name="Lindquist E."/>
            <person name="Lilly W."/>
            <person name="Lucas S."/>
            <person name="Morin E."/>
            <person name="Murat C."/>
            <person name="Oguiza J.A."/>
            <person name="Park J."/>
            <person name="Pisabarro A.G."/>
            <person name="Riley R."/>
            <person name="Rosling A."/>
            <person name="Salamov A."/>
            <person name="Schmidt O."/>
            <person name="Schmutz J."/>
            <person name="Skrede I."/>
            <person name="Stenlid J."/>
            <person name="Wiebenga A."/>
            <person name="Xie X."/>
            <person name="Kues U."/>
            <person name="Hibbett D.S."/>
            <person name="Hoffmeister D."/>
            <person name="Hogberg N."/>
            <person name="Martin F."/>
            <person name="Grigoriev I.V."/>
            <person name="Watkinson S.C."/>
        </authorList>
    </citation>
    <scope>NUCLEOTIDE SEQUENCE</scope>
    <source>
        <strain evidence="2">S7.9</strain>
    </source>
</reference>
<feature type="transmembrane region" description="Helical" evidence="1">
    <location>
        <begin position="243"/>
        <end position="262"/>
    </location>
</feature>
<dbReference type="GeneID" id="18813461"/>
<accession>F8NZR8</accession>
<dbReference type="OrthoDB" id="2796825at2759"/>
<organism>
    <name type="scientific">Serpula lacrymans var. lacrymans (strain S7.9)</name>
    <name type="common">Dry rot fungus</name>
    <dbReference type="NCBI Taxonomy" id="578457"/>
    <lineage>
        <taxon>Eukaryota</taxon>
        <taxon>Fungi</taxon>
        <taxon>Dikarya</taxon>
        <taxon>Basidiomycota</taxon>
        <taxon>Agaricomycotina</taxon>
        <taxon>Agaricomycetes</taxon>
        <taxon>Agaricomycetidae</taxon>
        <taxon>Boletales</taxon>
        <taxon>Coniophorineae</taxon>
        <taxon>Serpulaceae</taxon>
        <taxon>Serpula</taxon>
    </lineage>
</organism>
<dbReference type="AlphaFoldDB" id="F8NZR8"/>
<sequence>MASYNSALQNSFYIGNSFNCILYGIELVLYFVTMHNFLTAKKREHRRKSDRFFMCFSTALLLLITIYVATQSVFGEEMWIVNANYPGGDAYYAYENLSVWYETLGTAAFVALNLLGDGLLIARCWIIWGNYYIIIFPCFLWIATLGLGIYILQTAGSFNGSSITSLRVGIAYCAVSIGLNVFVSCIIIARMLYYARRAQRCLGSHISRVYFSIAAIIVESALPYSLFGIAFLVTCGLESGLEILFMSIYVMLTCIAPQMIVWRVISGRAWTKDEAEESTIMFSSRPSRPTIPDVSQSDAVIDLRNMKGELSLAASADEV</sequence>
<feature type="transmembrane region" description="Helical" evidence="1">
    <location>
        <begin position="12"/>
        <end position="32"/>
    </location>
</feature>